<name>A0A7N0U248_KALFE</name>
<dbReference type="AlphaFoldDB" id="A0A7N0U248"/>
<proteinExistence type="predicted"/>
<organism evidence="3 4">
    <name type="scientific">Kalanchoe fedtschenkoi</name>
    <name type="common">Lavender scallops</name>
    <name type="synonym">South American air plant</name>
    <dbReference type="NCBI Taxonomy" id="63787"/>
    <lineage>
        <taxon>Eukaryota</taxon>
        <taxon>Viridiplantae</taxon>
        <taxon>Streptophyta</taxon>
        <taxon>Embryophyta</taxon>
        <taxon>Tracheophyta</taxon>
        <taxon>Spermatophyta</taxon>
        <taxon>Magnoliopsida</taxon>
        <taxon>eudicotyledons</taxon>
        <taxon>Gunneridae</taxon>
        <taxon>Pentapetalae</taxon>
        <taxon>Saxifragales</taxon>
        <taxon>Crassulaceae</taxon>
        <taxon>Kalanchoe</taxon>
    </lineage>
</organism>
<dbReference type="EnsemblPlants" id="Kaladp0050s0277.1.v1.1">
    <property type="protein sequence ID" value="Kaladp0050s0277.1.v1.1.CDS.1"/>
    <property type="gene ID" value="Kaladp0050s0277.v1.1"/>
</dbReference>
<dbReference type="Gramene" id="Kaladp0050s0277.1.v1.1">
    <property type="protein sequence ID" value="Kaladp0050s0277.1.v1.1.CDS.1"/>
    <property type="gene ID" value="Kaladp0050s0277.v1.1"/>
</dbReference>
<keyword evidence="4" id="KW-1185">Reference proteome</keyword>
<feature type="transmembrane region" description="Helical" evidence="2">
    <location>
        <begin position="12"/>
        <end position="35"/>
    </location>
</feature>
<keyword evidence="2" id="KW-0472">Membrane</keyword>
<sequence length="135" mass="14617">MVRVTNHMLVGHGWGSMPLAAGLFLSISALVALCAKNSRMKREAKPREEHRAVAASHISSPTKKGKRSKDRAGEGFGEGGLWQNNILMGEKCQPLEFSGAIFYDNSGNRVSEITRSPRASPMSAFSFPAVRESVA</sequence>
<protein>
    <submittedName>
        <fullName evidence="3">Uncharacterized protein</fullName>
    </submittedName>
</protein>
<dbReference type="PANTHER" id="PTHR33237:SF50">
    <property type="entry name" value="TRANSMEMBRANE PROTEIN"/>
    <property type="match status" value="1"/>
</dbReference>
<evidence type="ECO:0000256" key="2">
    <source>
        <dbReference type="SAM" id="Phobius"/>
    </source>
</evidence>
<feature type="compositionally biased region" description="Basic and acidic residues" evidence="1">
    <location>
        <begin position="41"/>
        <end position="52"/>
    </location>
</feature>
<dbReference type="PANTHER" id="PTHR33237">
    <property type="entry name" value="F2P16.13 PROTEIN-RELATED"/>
    <property type="match status" value="1"/>
</dbReference>
<reference evidence="3" key="1">
    <citation type="submission" date="2021-01" db="UniProtKB">
        <authorList>
            <consortium name="EnsemblPlants"/>
        </authorList>
    </citation>
    <scope>IDENTIFICATION</scope>
</reference>
<evidence type="ECO:0000256" key="1">
    <source>
        <dbReference type="SAM" id="MobiDB-lite"/>
    </source>
</evidence>
<accession>A0A7N0U248</accession>
<feature type="region of interest" description="Disordered" evidence="1">
    <location>
        <begin position="41"/>
        <end position="82"/>
    </location>
</feature>
<evidence type="ECO:0000313" key="4">
    <source>
        <dbReference type="Proteomes" id="UP000594263"/>
    </source>
</evidence>
<keyword evidence="2" id="KW-0812">Transmembrane</keyword>
<dbReference type="OMA" id="WQNNILM"/>
<evidence type="ECO:0000313" key="3">
    <source>
        <dbReference type="EnsemblPlants" id="Kaladp0050s0277.1.v1.1.CDS.1"/>
    </source>
</evidence>
<keyword evidence="2" id="KW-1133">Transmembrane helix</keyword>
<dbReference type="Proteomes" id="UP000594263">
    <property type="component" value="Unplaced"/>
</dbReference>